<evidence type="ECO:0000259" key="1">
    <source>
        <dbReference type="Pfam" id="PF21247"/>
    </source>
</evidence>
<comment type="caution">
    <text evidence="2">The sequence shown here is derived from an EMBL/GenBank/DDBJ whole genome shotgun (WGS) entry which is preliminary data.</text>
</comment>
<dbReference type="EMBL" id="JADIMG010000067">
    <property type="protein sequence ID" value="MBO8460016.1"/>
    <property type="molecule type" value="Genomic_DNA"/>
</dbReference>
<sequence>MYSWTESLHANTLSLAKRASTRQVPNKLSTDNPYITRIVNTLGNNQLSVKEMLDSLHLKDRENFLKLYLTPAIDGGFVKMLYPDSPRHPRQKYLLTGKGQMLLSQLKEK</sequence>
<accession>A0A9D9HUB8</accession>
<evidence type="ECO:0000313" key="3">
    <source>
        <dbReference type="Proteomes" id="UP000823641"/>
    </source>
</evidence>
<reference evidence="2" key="2">
    <citation type="journal article" date="2021" name="PeerJ">
        <title>Extensive microbial diversity within the chicken gut microbiome revealed by metagenomics and culture.</title>
        <authorList>
            <person name="Gilroy R."/>
            <person name="Ravi A."/>
            <person name="Getino M."/>
            <person name="Pursley I."/>
            <person name="Horton D.L."/>
            <person name="Alikhan N.F."/>
            <person name="Baker D."/>
            <person name="Gharbi K."/>
            <person name="Hall N."/>
            <person name="Watson M."/>
            <person name="Adriaenssens E.M."/>
            <person name="Foster-Nyarko E."/>
            <person name="Jarju S."/>
            <person name="Secka A."/>
            <person name="Antonio M."/>
            <person name="Oren A."/>
            <person name="Chaudhuri R.R."/>
            <person name="La Ragione R."/>
            <person name="Hildebrand F."/>
            <person name="Pallen M.J."/>
        </authorList>
    </citation>
    <scope>NUCLEOTIDE SEQUENCE</scope>
    <source>
        <strain evidence="2">G3-3990</strain>
    </source>
</reference>
<proteinExistence type="predicted"/>
<reference evidence="2" key="1">
    <citation type="submission" date="2020-10" db="EMBL/GenBank/DDBJ databases">
        <authorList>
            <person name="Gilroy R."/>
        </authorList>
    </citation>
    <scope>NUCLEOTIDE SEQUENCE</scope>
    <source>
        <strain evidence="2">G3-3990</strain>
    </source>
</reference>
<organism evidence="2 3">
    <name type="scientific">Candidatus Gallipaludibacter merdavium</name>
    <dbReference type="NCBI Taxonomy" id="2840839"/>
    <lineage>
        <taxon>Bacteria</taxon>
        <taxon>Pseudomonadati</taxon>
        <taxon>Bacteroidota</taxon>
        <taxon>Bacteroidia</taxon>
        <taxon>Bacteroidales</taxon>
        <taxon>Candidatus Gallipaludibacter</taxon>
    </lineage>
</organism>
<dbReference type="Pfam" id="PF21247">
    <property type="entry name" value="Fic-like_C"/>
    <property type="match status" value="1"/>
</dbReference>
<dbReference type="InterPro" id="IPR049514">
    <property type="entry name" value="Fic-like_C"/>
</dbReference>
<evidence type="ECO:0000313" key="2">
    <source>
        <dbReference type="EMBL" id="MBO8460016.1"/>
    </source>
</evidence>
<name>A0A9D9HUB8_9BACT</name>
<dbReference type="AlphaFoldDB" id="A0A9D9HUB8"/>
<gene>
    <name evidence="2" type="ORF">IAA73_06780</name>
</gene>
<dbReference type="Proteomes" id="UP000823641">
    <property type="component" value="Unassembled WGS sequence"/>
</dbReference>
<protein>
    <recommendedName>
        <fullName evidence="1">Filamentation induced by cAMP protein Fic-like C-terminal domain-containing protein</fullName>
    </recommendedName>
</protein>
<feature type="domain" description="Filamentation induced by cAMP protein Fic-like C-terminal" evidence="1">
    <location>
        <begin position="35"/>
        <end position="96"/>
    </location>
</feature>